<dbReference type="Proteomes" id="UP001165960">
    <property type="component" value="Unassembled WGS sequence"/>
</dbReference>
<organism evidence="1 2">
    <name type="scientific">Entomophthora muscae</name>
    <dbReference type="NCBI Taxonomy" id="34485"/>
    <lineage>
        <taxon>Eukaryota</taxon>
        <taxon>Fungi</taxon>
        <taxon>Fungi incertae sedis</taxon>
        <taxon>Zoopagomycota</taxon>
        <taxon>Entomophthoromycotina</taxon>
        <taxon>Entomophthoromycetes</taxon>
        <taxon>Entomophthorales</taxon>
        <taxon>Entomophthoraceae</taxon>
        <taxon>Entomophthora</taxon>
    </lineage>
</organism>
<sequence length="211" mass="24108">MHPVVGHLRYIPYNLILSRIIMGRWGPAVGTLSLLPPNVNSMPVNIGAVPTPVKAETLMLSQCPEFYAEDNLILSQAIYLGTSLGNFTKRHLKLHWWLIINSMWIWWVIPHHMEKASYYPVFSITPPNPVYLEFTLEKILIYNPEARTRETETIGREVTRVIIPPLLFCNKYNYLPTYLVPMTPPLTLWPVCLQGSVATNESTSTQIFGVM</sequence>
<proteinExistence type="predicted"/>
<keyword evidence="2" id="KW-1185">Reference proteome</keyword>
<dbReference type="EMBL" id="QTSX02004267">
    <property type="protein sequence ID" value="KAJ9067129.1"/>
    <property type="molecule type" value="Genomic_DNA"/>
</dbReference>
<evidence type="ECO:0000313" key="1">
    <source>
        <dbReference type="EMBL" id="KAJ9067129.1"/>
    </source>
</evidence>
<name>A0ACC2SXM1_9FUNG</name>
<gene>
    <name evidence="1" type="ORF">DSO57_1003041</name>
</gene>
<accession>A0ACC2SXM1</accession>
<comment type="caution">
    <text evidence="1">The sequence shown here is derived from an EMBL/GenBank/DDBJ whole genome shotgun (WGS) entry which is preliminary data.</text>
</comment>
<protein>
    <submittedName>
        <fullName evidence="1">Uncharacterized protein</fullName>
    </submittedName>
</protein>
<evidence type="ECO:0000313" key="2">
    <source>
        <dbReference type="Proteomes" id="UP001165960"/>
    </source>
</evidence>
<reference evidence="1" key="1">
    <citation type="submission" date="2022-04" db="EMBL/GenBank/DDBJ databases">
        <title>Genome of the entomopathogenic fungus Entomophthora muscae.</title>
        <authorList>
            <person name="Elya C."/>
            <person name="Lovett B.R."/>
            <person name="Lee E."/>
            <person name="Macias A.M."/>
            <person name="Hajek A.E."/>
            <person name="De Bivort B.L."/>
            <person name="Kasson M.T."/>
            <person name="De Fine Licht H.H."/>
            <person name="Stajich J.E."/>
        </authorList>
    </citation>
    <scope>NUCLEOTIDE SEQUENCE</scope>
    <source>
        <strain evidence="1">Berkeley</strain>
    </source>
</reference>